<dbReference type="GO" id="GO:0010038">
    <property type="term" value="P:response to metal ion"/>
    <property type="evidence" value="ECO:0007669"/>
    <property type="project" value="InterPro"/>
</dbReference>
<dbReference type="InterPro" id="IPR011322">
    <property type="entry name" value="N-reg_PII-like_a/b"/>
</dbReference>
<dbReference type="PANTHER" id="PTHR23419">
    <property type="entry name" value="DIVALENT CATION TOLERANCE CUTA-RELATED"/>
    <property type="match status" value="1"/>
</dbReference>
<comment type="similarity">
    <text evidence="1">Belongs to the CutA family.</text>
</comment>
<accession>A0A7S1MV53</accession>
<dbReference type="Pfam" id="PF03091">
    <property type="entry name" value="CutA1"/>
    <property type="match status" value="1"/>
</dbReference>
<reference evidence="2" key="1">
    <citation type="submission" date="2021-01" db="EMBL/GenBank/DDBJ databases">
        <authorList>
            <person name="Corre E."/>
            <person name="Pelletier E."/>
            <person name="Niang G."/>
            <person name="Scheremetjew M."/>
            <person name="Finn R."/>
            <person name="Kale V."/>
            <person name="Holt S."/>
            <person name="Cochrane G."/>
            <person name="Meng A."/>
            <person name="Brown T."/>
            <person name="Cohen L."/>
        </authorList>
    </citation>
    <scope>NUCLEOTIDE SEQUENCE</scope>
    <source>
        <strain evidence="2">CCMP644</strain>
    </source>
</reference>
<dbReference type="InterPro" id="IPR004323">
    <property type="entry name" value="Ion_tolerance_CutA"/>
</dbReference>
<organism evidence="2">
    <name type="scientific">Hemiselmis andersenii</name>
    <name type="common">Cryptophyte alga</name>
    <dbReference type="NCBI Taxonomy" id="464988"/>
    <lineage>
        <taxon>Eukaryota</taxon>
        <taxon>Cryptophyceae</taxon>
        <taxon>Cryptomonadales</taxon>
        <taxon>Hemiselmidaceae</taxon>
        <taxon>Hemiselmis</taxon>
    </lineage>
</organism>
<dbReference type="Gene3D" id="3.30.70.120">
    <property type="match status" value="1"/>
</dbReference>
<gene>
    <name evidence="2" type="ORF">HAND00432_LOCUS32341</name>
</gene>
<dbReference type="InterPro" id="IPR015867">
    <property type="entry name" value="N-reg_PII/ATP_PRibTrfase_C"/>
</dbReference>
<sequence length="222" mass="24427">MPPPFLSSSCVHRLRSRVVHHFCCGSDCRRGRRFPPTVYGLAEEEKGDSFWKNQEEPGQRNKRTTWFMNAIGPLSGKSLVVASVATLGVVLSFQMLRRLPAALGQAMNMSTSSGKGTGVSFCFVTAPSREVANKLADALVNEKLAACVNVIPGIQSTYLWEGKVERDEELLMMIKTRSSLTSQVAKFVEKNHGYDVPEVICTEVTDGLPAYLKWVAESTKAP</sequence>
<dbReference type="EMBL" id="HBFX01053754">
    <property type="protein sequence ID" value="CAD8981331.1"/>
    <property type="molecule type" value="Transcribed_RNA"/>
</dbReference>
<evidence type="ECO:0000313" key="2">
    <source>
        <dbReference type="EMBL" id="CAD8981331.1"/>
    </source>
</evidence>
<dbReference type="PANTHER" id="PTHR23419:SF8">
    <property type="entry name" value="FI09726P"/>
    <property type="match status" value="1"/>
</dbReference>
<dbReference type="GO" id="GO:0005507">
    <property type="term" value="F:copper ion binding"/>
    <property type="evidence" value="ECO:0007669"/>
    <property type="project" value="TreeGrafter"/>
</dbReference>
<proteinExistence type="inferred from homology"/>
<name>A0A7S1MV53_HEMAN</name>
<dbReference type="AlphaFoldDB" id="A0A7S1MV53"/>
<dbReference type="SUPFAM" id="SSF54913">
    <property type="entry name" value="GlnB-like"/>
    <property type="match status" value="1"/>
</dbReference>
<protein>
    <submittedName>
        <fullName evidence="2">Uncharacterized protein</fullName>
    </submittedName>
</protein>
<evidence type="ECO:0000256" key="1">
    <source>
        <dbReference type="ARBA" id="ARBA00010169"/>
    </source>
</evidence>